<sequence length="337" mass="36981">MESDGRNNGPGATTAGVGRGSRTRRRRLPKGLQEIKRWLQRVCDIPMEWTKSCMTIVSGCIASASDREPVTGWRRSRAEETGVRQSRGVATYGYWKGANNGYGDLRHTDSRRRKRGATTRIAVHARPVSRRYIRTPTTRPNFGIGTTCASRVNSFAKHESAHPDPRYPTSASRRGSDVYPRWRWDRWKNRATDGGGELRMGGMGTATAGGGGRVCVNDTRTYIGGVLLCRGRRRGKLRNYERAKCQEPGGGEDSNDATPRAITSARRMPRTTAANGGAGRRMSTAGEGMRGMHQETGMGGSRWECDESGMAMISELPPICPSSRRTRAHPIGAPKIG</sequence>
<dbReference type="Proteomes" id="UP001221757">
    <property type="component" value="Unassembled WGS sequence"/>
</dbReference>
<feature type="region of interest" description="Disordered" evidence="1">
    <location>
        <begin position="316"/>
        <end position="337"/>
    </location>
</feature>
<protein>
    <submittedName>
        <fullName evidence="2">Uncharacterized protein</fullName>
    </submittedName>
</protein>
<keyword evidence="3" id="KW-1185">Reference proteome</keyword>
<evidence type="ECO:0000313" key="2">
    <source>
        <dbReference type="EMBL" id="KAJ7697365.1"/>
    </source>
</evidence>
<comment type="caution">
    <text evidence="2">The sequence shown here is derived from an EMBL/GenBank/DDBJ whole genome shotgun (WGS) entry which is preliminary data.</text>
</comment>
<feature type="region of interest" description="Disordered" evidence="1">
    <location>
        <begin position="240"/>
        <end position="304"/>
    </location>
</feature>
<dbReference type="EMBL" id="JARKIE010000030">
    <property type="protein sequence ID" value="KAJ7697365.1"/>
    <property type="molecule type" value="Genomic_DNA"/>
</dbReference>
<gene>
    <name evidence="2" type="ORF">B0H17DRAFT_1130352</name>
</gene>
<feature type="region of interest" description="Disordered" evidence="1">
    <location>
        <begin position="1"/>
        <end position="29"/>
    </location>
</feature>
<accession>A0AAD7DRJ2</accession>
<dbReference type="AlphaFoldDB" id="A0AAD7DRJ2"/>
<proteinExistence type="predicted"/>
<organism evidence="2 3">
    <name type="scientific">Mycena rosella</name>
    <name type="common">Pink bonnet</name>
    <name type="synonym">Agaricus rosellus</name>
    <dbReference type="NCBI Taxonomy" id="1033263"/>
    <lineage>
        <taxon>Eukaryota</taxon>
        <taxon>Fungi</taxon>
        <taxon>Dikarya</taxon>
        <taxon>Basidiomycota</taxon>
        <taxon>Agaricomycotina</taxon>
        <taxon>Agaricomycetes</taxon>
        <taxon>Agaricomycetidae</taxon>
        <taxon>Agaricales</taxon>
        <taxon>Marasmiineae</taxon>
        <taxon>Mycenaceae</taxon>
        <taxon>Mycena</taxon>
    </lineage>
</organism>
<reference evidence="2" key="1">
    <citation type="submission" date="2023-03" db="EMBL/GenBank/DDBJ databases">
        <title>Massive genome expansion in bonnet fungi (Mycena s.s.) driven by repeated elements and novel gene families across ecological guilds.</title>
        <authorList>
            <consortium name="Lawrence Berkeley National Laboratory"/>
            <person name="Harder C.B."/>
            <person name="Miyauchi S."/>
            <person name="Viragh M."/>
            <person name="Kuo A."/>
            <person name="Thoen E."/>
            <person name="Andreopoulos B."/>
            <person name="Lu D."/>
            <person name="Skrede I."/>
            <person name="Drula E."/>
            <person name="Henrissat B."/>
            <person name="Morin E."/>
            <person name="Kohler A."/>
            <person name="Barry K."/>
            <person name="LaButti K."/>
            <person name="Morin E."/>
            <person name="Salamov A."/>
            <person name="Lipzen A."/>
            <person name="Mereny Z."/>
            <person name="Hegedus B."/>
            <person name="Baldrian P."/>
            <person name="Stursova M."/>
            <person name="Weitz H."/>
            <person name="Taylor A."/>
            <person name="Grigoriev I.V."/>
            <person name="Nagy L.G."/>
            <person name="Martin F."/>
            <person name="Kauserud H."/>
        </authorList>
    </citation>
    <scope>NUCLEOTIDE SEQUENCE</scope>
    <source>
        <strain evidence="2">CBHHK067</strain>
    </source>
</reference>
<evidence type="ECO:0000256" key="1">
    <source>
        <dbReference type="SAM" id="MobiDB-lite"/>
    </source>
</evidence>
<name>A0AAD7DRJ2_MYCRO</name>
<evidence type="ECO:0000313" key="3">
    <source>
        <dbReference type="Proteomes" id="UP001221757"/>
    </source>
</evidence>